<evidence type="ECO:0000313" key="4">
    <source>
        <dbReference type="EMBL" id="MFD1483601.1"/>
    </source>
</evidence>
<dbReference type="PANTHER" id="PTHR43000">
    <property type="entry name" value="DTDP-D-GLUCOSE 4,6-DEHYDRATASE-RELATED"/>
    <property type="match status" value="1"/>
</dbReference>
<dbReference type="EMBL" id="JBHTOQ010000088">
    <property type="protein sequence ID" value="MFD1483601.1"/>
    <property type="molecule type" value="Genomic_DNA"/>
</dbReference>
<comment type="caution">
    <text evidence="4">The sequence shown here is derived from an EMBL/GenBank/DDBJ whole genome shotgun (WGS) entry which is preliminary data.</text>
</comment>
<dbReference type="RefSeq" id="WP_379107745.1">
    <property type="nucleotide sequence ID" value="NZ_JBHTOQ010000088.1"/>
</dbReference>
<dbReference type="Gene3D" id="3.40.50.720">
    <property type="entry name" value="NAD(P)-binding Rossmann-like Domain"/>
    <property type="match status" value="1"/>
</dbReference>
<comment type="pathway">
    <text evidence="1">Bacterial outer membrane biogenesis; LPS O-antigen biosynthesis.</text>
</comment>
<gene>
    <name evidence="4" type="ORF">ACFQ5P_20115</name>
</gene>
<evidence type="ECO:0000313" key="5">
    <source>
        <dbReference type="Proteomes" id="UP001597302"/>
    </source>
</evidence>
<evidence type="ECO:0000259" key="3">
    <source>
        <dbReference type="Pfam" id="PF01370"/>
    </source>
</evidence>
<comment type="similarity">
    <text evidence="2">Belongs to the NAD(P)-dependent epimerase/dehydratase family.</text>
</comment>
<dbReference type="SUPFAM" id="SSF51735">
    <property type="entry name" value="NAD(P)-binding Rossmann-fold domains"/>
    <property type="match status" value="1"/>
</dbReference>
<dbReference type="InterPro" id="IPR001509">
    <property type="entry name" value="Epimerase_deHydtase"/>
</dbReference>
<dbReference type="Proteomes" id="UP001597302">
    <property type="component" value="Unassembled WGS sequence"/>
</dbReference>
<keyword evidence="5" id="KW-1185">Reference proteome</keyword>
<dbReference type="InterPro" id="IPR036291">
    <property type="entry name" value="NAD(P)-bd_dom_sf"/>
</dbReference>
<dbReference type="Pfam" id="PF01370">
    <property type="entry name" value="Epimerase"/>
    <property type="match status" value="1"/>
</dbReference>
<name>A0ABW4E366_9RHOB</name>
<evidence type="ECO:0000256" key="2">
    <source>
        <dbReference type="ARBA" id="ARBA00007637"/>
    </source>
</evidence>
<protein>
    <submittedName>
        <fullName evidence="4">NAD-dependent epimerase/dehydratase family protein</fullName>
    </submittedName>
</protein>
<feature type="domain" description="NAD-dependent epimerase/dehydratase" evidence="3">
    <location>
        <begin position="3"/>
        <end position="73"/>
    </location>
</feature>
<proteinExistence type="inferred from homology"/>
<reference evidence="5" key="1">
    <citation type="journal article" date="2019" name="Int. J. Syst. Evol. Microbiol.">
        <title>The Global Catalogue of Microorganisms (GCM) 10K type strain sequencing project: providing services to taxonomists for standard genome sequencing and annotation.</title>
        <authorList>
            <consortium name="The Broad Institute Genomics Platform"/>
            <consortium name="The Broad Institute Genome Sequencing Center for Infectious Disease"/>
            <person name="Wu L."/>
            <person name="Ma J."/>
        </authorList>
    </citation>
    <scope>NUCLEOTIDE SEQUENCE [LARGE SCALE GENOMIC DNA]</scope>
    <source>
        <strain evidence="5">CCM 8875</strain>
    </source>
</reference>
<feature type="non-terminal residue" evidence="4">
    <location>
        <position position="73"/>
    </location>
</feature>
<organism evidence="4 5">
    <name type="scientific">Paracoccus nototheniae</name>
    <dbReference type="NCBI Taxonomy" id="2489002"/>
    <lineage>
        <taxon>Bacteria</taxon>
        <taxon>Pseudomonadati</taxon>
        <taxon>Pseudomonadota</taxon>
        <taxon>Alphaproteobacteria</taxon>
        <taxon>Rhodobacterales</taxon>
        <taxon>Paracoccaceae</taxon>
        <taxon>Paracoccus</taxon>
    </lineage>
</organism>
<sequence length="73" mass="7793">MKILITGGAGFIGSAVVRLAVARGHEVVNLDALTYAANLANVADAAQSDRYAFEQADIRDRPALDRIFAAHRP</sequence>
<accession>A0ABW4E366</accession>
<evidence type="ECO:0000256" key="1">
    <source>
        <dbReference type="ARBA" id="ARBA00005125"/>
    </source>
</evidence>